<dbReference type="EMBL" id="CAFBLP010000078">
    <property type="protein sequence ID" value="CAB4887036.1"/>
    <property type="molecule type" value="Genomic_DNA"/>
</dbReference>
<protein>
    <submittedName>
        <fullName evidence="2">Unannotated protein</fullName>
    </submittedName>
</protein>
<keyword evidence="1" id="KW-0472">Membrane</keyword>
<gene>
    <name evidence="2" type="ORF">UFOPK3376_02439</name>
</gene>
<feature type="transmembrane region" description="Helical" evidence="1">
    <location>
        <begin position="12"/>
        <end position="37"/>
    </location>
</feature>
<feature type="transmembrane region" description="Helical" evidence="1">
    <location>
        <begin position="90"/>
        <end position="111"/>
    </location>
</feature>
<accession>A0A6J7EV77</accession>
<keyword evidence="1" id="KW-1133">Transmembrane helix</keyword>
<organism evidence="2">
    <name type="scientific">freshwater metagenome</name>
    <dbReference type="NCBI Taxonomy" id="449393"/>
    <lineage>
        <taxon>unclassified sequences</taxon>
        <taxon>metagenomes</taxon>
        <taxon>ecological metagenomes</taxon>
    </lineage>
</organism>
<feature type="transmembrane region" description="Helical" evidence="1">
    <location>
        <begin position="156"/>
        <end position="176"/>
    </location>
</feature>
<keyword evidence="1" id="KW-0812">Transmembrane</keyword>
<dbReference type="AlphaFoldDB" id="A0A6J7EV77"/>
<name>A0A6J7EV77_9ZZZZ</name>
<proteinExistence type="predicted"/>
<feature type="transmembrane region" description="Helical" evidence="1">
    <location>
        <begin position="57"/>
        <end position="83"/>
    </location>
</feature>
<evidence type="ECO:0000256" key="1">
    <source>
        <dbReference type="SAM" id="Phobius"/>
    </source>
</evidence>
<reference evidence="2" key="1">
    <citation type="submission" date="2020-05" db="EMBL/GenBank/DDBJ databases">
        <authorList>
            <person name="Chiriac C."/>
            <person name="Salcher M."/>
            <person name="Ghai R."/>
            <person name="Kavagutti S V."/>
        </authorList>
    </citation>
    <scope>NUCLEOTIDE SEQUENCE</scope>
</reference>
<sequence>MNSTTSRGATGATIASVVLALAAVGLGASGRLVWFSAHIGTAKPPDIGGFRAGRGNAWISGVPVGWIMLGVAVAVLSGAVLLLSAPTQRLRFRGACVTAVLGVGTAVLLFVEQAHVHDQVRADLEAAMAVRAQKQPELADQIQAALKGAHLDNQRGLWAALVAAGVIVLASVWVAAGSRRQRL</sequence>
<evidence type="ECO:0000313" key="2">
    <source>
        <dbReference type="EMBL" id="CAB4887036.1"/>
    </source>
</evidence>